<protein>
    <submittedName>
        <fullName evidence="1">Uncharacterized protein</fullName>
    </submittedName>
</protein>
<evidence type="ECO:0000313" key="1">
    <source>
        <dbReference type="EMBL" id="JAH97503.1"/>
    </source>
</evidence>
<dbReference type="AlphaFoldDB" id="A0A0E9X730"/>
<proteinExistence type="predicted"/>
<accession>A0A0E9X730</accession>
<reference evidence="1" key="1">
    <citation type="submission" date="2014-11" db="EMBL/GenBank/DDBJ databases">
        <authorList>
            <person name="Amaro Gonzalez C."/>
        </authorList>
    </citation>
    <scope>NUCLEOTIDE SEQUENCE</scope>
</reference>
<organism evidence="1">
    <name type="scientific">Anguilla anguilla</name>
    <name type="common">European freshwater eel</name>
    <name type="synonym">Muraena anguilla</name>
    <dbReference type="NCBI Taxonomy" id="7936"/>
    <lineage>
        <taxon>Eukaryota</taxon>
        <taxon>Metazoa</taxon>
        <taxon>Chordata</taxon>
        <taxon>Craniata</taxon>
        <taxon>Vertebrata</taxon>
        <taxon>Euteleostomi</taxon>
        <taxon>Actinopterygii</taxon>
        <taxon>Neopterygii</taxon>
        <taxon>Teleostei</taxon>
        <taxon>Anguilliformes</taxon>
        <taxon>Anguillidae</taxon>
        <taxon>Anguilla</taxon>
    </lineage>
</organism>
<dbReference type="EMBL" id="GBXM01011074">
    <property type="protein sequence ID" value="JAH97503.1"/>
    <property type="molecule type" value="Transcribed_RNA"/>
</dbReference>
<reference evidence="1" key="2">
    <citation type="journal article" date="2015" name="Fish Shellfish Immunol.">
        <title>Early steps in the European eel (Anguilla anguilla)-Vibrio vulnificus interaction in the gills: Role of the RtxA13 toxin.</title>
        <authorList>
            <person name="Callol A."/>
            <person name="Pajuelo D."/>
            <person name="Ebbesson L."/>
            <person name="Teles M."/>
            <person name="MacKenzie S."/>
            <person name="Amaro C."/>
        </authorList>
    </citation>
    <scope>NUCLEOTIDE SEQUENCE</scope>
</reference>
<name>A0A0E9X730_ANGAN</name>
<sequence>MSKWQLHQQLTARHFTEDAPPHGASFSSRIFSPVDKYKYLAILELISKCAM</sequence>